<evidence type="ECO:0000313" key="3">
    <source>
        <dbReference type="EMBL" id="PGH08415.1"/>
    </source>
</evidence>
<keyword evidence="2" id="KW-0472">Membrane</keyword>
<organism evidence="3 4">
    <name type="scientific">Blastomyces parvus</name>
    <dbReference type="NCBI Taxonomy" id="2060905"/>
    <lineage>
        <taxon>Eukaryota</taxon>
        <taxon>Fungi</taxon>
        <taxon>Dikarya</taxon>
        <taxon>Ascomycota</taxon>
        <taxon>Pezizomycotina</taxon>
        <taxon>Eurotiomycetes</taxon>
        <taxon>Eurotiomycetidae</taxon>
        <taxon>Onygenales</taxon>
        <taxon>Ajellomycetaceae</taxon>
        <taxon>Blastomyces</taxon>
    </lineage>
</organism>
<feature type="compositionally biased region" description="Pro residues" evidence="1">
    <location>
        <begin position="507"/>
        <end position="517"/>
    </location>
</feature>
<dbReference type="Proteomes" id="UP000224080">
    <property type="component" value="Unassembled WGS sequence"/>
</dbReference>
<proteinExistence type="predicted"/>
<protein>
    <recommendedName>
        <fullName evidence="5">Transmembrane protein</fullName>
    </recommendedName>
</protein>
<dbReference type="OrthoDB" id="4185385at2759"/>
<dbReference type="STRING" id="2060905.A0A2B7XHM2"/>
<comment type="caution">
    <text evidence="3">The sequence shown here is derived from an EMBL/GenBank/DDBJ whole genome shotgun (WGS) entry which is preliminary data.</text>
</comment>
<evidence type="ECO:0000313" key="4">
    <source>
        <dbReference type="Proteomes" id="UP000224080"/>
    </source>
</evidence>
<evidence type="ECO:0008006" key="5">
    <source>
        <dbReference type="Google" id="ProtNLM"/>
    </source>
</evidence>
<dbReference type="AlphaFoldDB" id="A0A2B7XHM2"/>
<feature type="compositionally biased region" description="Pro residues" evidence="1">
    <location>
        <begin position="457"/>
        <end position="467"/>
    </location>
</feature>
<keyword evidence="2" id="KW-1133">Transmembrane helix</keyword>
<feature type="region of interest" description="Disordered" evidence="1">
    <location>
        <begin position="450"/>
        <end position="517"/>
    </location>
</feature>
<feature type="compositionally biased region" description="Polar residues" evidence="1">
    <location>
        <begin position="402"/>
        <end position="414"/>
    </location>
</feature>
<evidence type="ECO:0000256" key="2">
    <source>
        <dbReference type="SAM" id="Phobius"/>
    </source>
</evidence>
<keyword evidence="4" id="KW-1185">Reference proteome</keyword>
<accession>A0A2B7XHM2</accession>
<gene>
    <name evidence="3" type="ORF">GX51_01242</name>
</gene>
<feature type="compositionally biased region" description="Basic residues" evidence="1">
    <location>
        <begin position="418"/>
        <end position="429"/>
    </location>
</feature>
<feature type="transmembrane region" description="Helical" evidence="2">
    <location>
        <begin position="25"/>
        <end position="47"/>
    </location>
</feature>
<keyword evidence="2" id="KW-0812">Transmembrane</keyword>
<evidence type="ECO:0000256" key="1">
    <source>
        <dbReference type="SAM" id="MobiDB-lite"/>
    </source>
</evidence>
<name>A0A2B7XHM2_9EURO</name>
<feature type="region of interest" description="Disordered" evidence="1">
    <location>
        <begin position="402"/>
        <end position="429"/>
    </location>
</feature>
<dbReference type="EMBL" id="PDNC01000009">
    <property type="protein sequence ID" value="PGH08415.1"/>
    <property type="molecule type" value="Genomic_DNA"/>
</dbReference>
<reference evidence="3 4" key="1">
    <citation type="submission" date="2017-10" db="EMBL/GenBank/DDBJ databases">
        <title>Comparative genomics in systemic dimorphic fungi from Ajellomycetaceae.</title>
        <authorList>
            <person name="Munoz J.F."/>
            <person name="Mcewen J.G."/>
            <person name="Clay O.K."/>
            <person name="Cuomo C.A."/>
        </authorList>
    </citation>
    <scope>NUCLEOTIDE SEQUENCE [LARGE SCALE GENOMIC DNA]</scope>
    <source>
        <strain evidence="3 4">UAMH130</strain>
    </source>
</reference>
<sequence>MALCCLSDSYWLHAHAYSVSSSRMLLLPFLGLVASMTLWGSFFPVSFTDIRPHGPFMGRVTGAIKASFLLTGSYELIVTAGSKAVGAFQHEKLEPFASSSGAPRFPIETYLDDISFNSDSWAFTPDLDLVTSSNICRPRDMNSSSFPETALATEPVETPHVAISSVETDNTAQSARSSTFLPKLAVGSLVIVLVCWLGLRLMNIAYTQKDSAPSLSRHFVPSPEVANHPGMTPGLTITVNSNNDVVLSLTPEACRSVMAMVESAMGMGQSGVNPIYSMENRLSFTGPVAARDVQLSTPALFTGSTPVYFHPVVDAAINRLVRLQLGALVNWSDRMAVDSDATPVESVNNEPGSTSELPATLATVRTPQRTALVLRRLENVSHFVLLRLAFAIVATLGDRQTVAENTSSSNQEEGPSQRPKRNRMGQRQRRRLFRREMRKQQAELIEHLDEVTDDGSNPPPQTPPGPVPASSAAHVVPSTEVALTVPNRPAMPVHPQGQRNGFRPPHPHPPPPHRQFP</sequence>